<dbReference type="GO" id="GO:0016491">
    <property type="term" value="F:oxidoreductase activity"/>
    <property type="evidence" value="ECO:0007669"/>
    <property type="project" value="UniProtKB-KW"/>
</dbReference>
<dbReference type="EMBL" id="JBHTGP010000012">
    <property type="protein sequence ID" value="MFD0687484.1"/>
    <property type="molecule type" value="Genomic_DNA"/>
</dbReference>
<dbReference type="PANTHER" id="PTHR24321">
    <property type="entry name" value="DEHYDROGENASES, SHORT CHAIN"/>
    <property type="match status" value="1"/>
</dbReference>
<sequence length="263" mass="27223">MTETPSMHGSPATREAPSGHGARRVALVTGAAGGLGREFAAALAARGHRVAGLDLADMSGTAELLGPDRFHPVRADVTDPEEVGAAVEEAAARFGGLHIVVNNAGIYPPLPFEKTALEDWRRIMRVNLDGPFLVTRAALPHMRAAGWGRVVNIVSAVVFLGPPDLVAYTTSKAGLVGFTRALANATGAQGITVNAIAPGLTRTETAARTTGADGGFERVRGLQAVPAVEEPRDLVSTLLYVCDEGSGFLTGQTINVDGGSAMH</sequence>
<dbReference type="Gene3D" id="3.40.50.720">
    <property type="entry name" value="NAD(P)-binding Rossmann-like Domain"/>
    <property type="match status" value="1"/>
</dbReference>
<organism evidence="4 5">
    <name type="scientific">Actinomadura fibrosa</name>
    <dbReference type="NCBI Taxonomy" id="111802"/>
    <lineage>
        <taxon>Bacteria</taxon>
        <taxon>Bacillati</taxon>
        <taxon>Actinomycetota</taxon>
        <taxon>Actinomycetes</taxon>
        <taxon>Streptosporangiales</taxon>
        <taxon>Thermomonosporaceae</taxon>
        <taxon>Actinomadura</taxon>
    </lineage>
</organism>
<dbReference type="PRINTS" id="PR00080">
    <property type="entry name" value="SDRFAMILY"/>
</dbReference>
<gene>
    <name evidence="4" type="ORF">ACFQZM_23510</name>
</gene>
<evidence type="ECO:0000313" key="4">
    <source>
        <dbReference type="EMBL" id="MFD0687484.1"/>
    </source>
</evidence>
<dbReference type="CDD" id="cd05233">
    <property type="entry name" value="SDR_c"/>
    <property type="match status" value="1"/>
</dbReference>
<dbReference type="InterPro" id="IPR020904">
    <property type="entry name" value="Sc_DH/Rdtase_CS"/>
</dbReference>
<dbReference type="SUPFAM" id="SSF51735">
    <property type="entry name" value="NAD(P)-binding Rossmann-fold domains"/>
    <property type="match status" value="1"/>
</dbReference>
<comment type="similarity">
    <text evidence="1">Belongs to the short-chain dehydrogenases/reductases (SDR) family.</text>
</comment>
<evidence type="ECO:0000256" key="2">
    <source>
        <dbReference type="ARBA" id="ARBA00023002"/>
    </source>
</evidence>
<keyword evidence="5" id="KW-1185">Reference proteome</keyword>
<accession>A0ABW2XPB2</accession>
<dbReference type="RefSeq" id="WP_207400147.1">
    <property type="nucleotide sequence ID" value="NZ_CAACUY010000177.1"/>
</dbReference>
<proteinExistence type="inferred from homology"/>
<name>A0ABW2XPB2_9ACTN</name>
<protein>
    <submittedName>
        <fullName evidence="4">SDR family NAD(P)-dependent oxidoreductase</fullName>
        <ecNumber evidence="4">1.1.1.-</ecNumber>
    </submittedName>
</protein>
<dbReference type="PROSITE" id="PS00061">
    <property type="entry name" value="ADH_SHORT"/>
    <property type="match status" value="1"/>
</dbReference>
<keyword evidence="2 4" id="KW-0560">Oxidoreductase</keyword>
<evidence type="ECO:0000256" key="3">
    <source>
        <dbReference type="SAM" id="MobiDB-lite"/>
    </source>
</evidence>
<dbReference type="Pfam" id="PF13561">
    <property type="entry name" value="adh_short_C2"/>
    <property type="match status" value="1"/>
</dbReference>
<dbReference type="Proteomes" id="UP001597063">
    <property type="component" value="Unassembled WGS sequence"/>
</dbReference>
<dbReference type="PANTHER" id="PTHR24321:SF8">
    <property type="entry name" value="ESTRADIOL 17-BETA-DEHYDROGENASE 8-RELATED"/>
    <property type="match status" value="1"/>
</dbReference>
<reference evidence="5" key="1">
    <citation type="journal article" date="2019" name="Int. J. Syst. Evol. Microbiol.">
        <title>The Global Catalogue of Microorganisms (GCM) 10K type strain sequencing project: providing services to taxonomists for standard genome sequencing and annotation.</title>
        <authorList>
            <consortium name="The Broad Institute Genomics Platform"/>
            <consortium name="The Broad Institute Genome Sequencing Center for Infectious Disease"/>
            <person name="Wu L."/>
            <person name="Ma J."/>
        </authorList>
    </citation>
    <scope>NUCLEOTIDE SEQUENCE [LARGE SCALE GENOMIC DNA]</scope>
    <source>
        <strain evidence="5">JCM 9371</strain>
    </source>
</reference>
<dbReference type="PRINTS" id="PR00081">
    <property type="entry name" value="GDHRDH"/>
</dbReference>
<dbReference type="InterPro" id="IPR002347">
    <property type="entry name" value="SDR_fam"/>
</dbReference>
<feature type="region of interest" description="Disordered" evidence="3">
    <location>
        <begin position="1"/>
        <end position="22"/>
    </location>
</feature>
<dbReference type="InterPro" id="IPR036291">
    <property type="entry name" value="NAD(P)-bd_dom_sf"/>
</dbReference>
<dbReference type="EC" id="1.1.1.-" evidence="4"/>
<evidence type="ECO:0000256" key="1">
    <source>
        <dbReference type="ARBA" id="ARBA00006484"/>
    </source>
</evidence>
<evidence type="ECO:0000313" key="5">
    <source>
        <dbReference type="Proteomes" id="UP001597063"/>
    </source>
</evidence>
<comment type="caution">
    <text evidence="4">The sequence shown here is derived from an EMBL/GenBank/DDBJ whole genome shotgun (WGS) entry which is preliminary data.</text>
</comment>